<dbReference type="InterPro" id="IPR039458">
    <property type="entry name" value="FimA-like"/>
</dbReference>
<dbReference type="PANTHER" id="PTHR33420">
    <property type="entry name" value="FIMBRIAL SUBUNIT ELFA-RELATED"/>
    <property type="match status" value="1"/>
</dbReference>
<dbReference type="GO" id="GO:0009289">
    <property type="term" value="C:pilus"/>
    <property type="evidence" value="ECO:0007669"/>
    <property type="project" value="UniProtKB-SubCell"/>
</dbReference>
<dbReference type="RefSeq" id="WP_080025270.1">
    <property type="nucleotide sequence ID" value="NZ_CP020121.1"/>
</dbReference>
<reference evidence="5 6" key="1">
    <citation type="submission" date="2017-03" db="EMBL/GenBank/DDBJ databases">
        <title>Rapid Whole Genome Sequencing of Comamonas kerstersii Causing Continuous ambulatory Peritoneal Dialysis-Associated Peritonitis.</title>
        <authorList>
            <person name="Zheng B."/>
        </authorList>
    </citation>
    <scope>NUCLEOTIDE SEQUENCE [LARGE SCALE GENOMIC DNA]</scope>
    <source>
        <strain evidence="5 6">8943</strain>
    </source>
</reference>
<dbReference type="SUPFAM" id="SSF49401">
    <property type="entry name" value="Bacterial adhesins"/>
    <property type="match status" value="1"/>
</dbReference>
<dbReference type="GeneID" id="83040475"/>
<dbReference type="InterPro" id="IPR008966">
    <property type="entry name" value="Adhesion_dom_sf"/>
</dbReference>
<dbReference type="EMBL" id="CP020121">
    <property type="protein sequence ID" value="AQZ99239.1"/>
    <property type="molecule type" value="Genomic_DNA"/>
</dbReference>
<comment type="subcellular location">
    <subcellularLocation>
        <location evidence="1">Fimbrium</location>
    </subcellularLocation>
</comment>
<dbReference type="Proteomes" id="UP000242792">
    <property type="component" value="Chromosome"/>
</dbReference>
<evidence type="ECO:0000313" key="5">
    <source>
        <dbReference type="EMBL" id="AQZ99239.1"/>
    </source>
</evidence>
<dbReference type="InterPro" id="IPR050263">
    <property type="entry name" value="Bact_Fimbrial_Adh_Pro"/>
</dbReference>
<dbReference type="AlphaFoldDB" id="A0A1V0BH32"/>
<dbReference type="OrthoDB" id="9033056at2"/>
<keyword evidence="4" id="KW-0281">Fimbrium</keyword>
<keyword evidence="3" id="KW-0732">Signal</keyword>
<evidence type="ECO:0000256" key="4">
    <source>
        <dbReference type="ARBA" id="ARBA00023263"/>
    </source>
</evidence>
<evidence type="ECO:0008006" key="7">
    <source>
        <dbReference type="Google" id="ProtNLM"/>
    </source>
</evidence>
<name>A0A1V0BH32_9BURK</name>
<evidence type="ECO:0000256" key="1">
    <source>
        <dbReference type="ARBA" id="ARBA00004561"/>
    </source>
</evidence>
<protein>
    <recommendedName>
        <fullName evidence="7">Type 1 fimbrial protein</fullName>
    </recommendedName>
</protein>
<gene>
    <name evidence="5" type="ORF">B5M06_14245</name>
</gene>
<dbReference type="Pfam" id="PF16970">
    <property type="entry name" value="FimA"/>
    <property type="match status" value="1"/>
</dbReference>
<evidence type="ECO:0000313" key="6">
    <source>
        <dbReference type="Proteomes" id="UP000242792"/>
    </source>
</evidence>
<evidence type="ECO:0000256" key="2">
    <source>
        <dbReference type="ARBA" id="ARBA00006671"/>
    </source>
</evidence>
<dbReference type="Gene3D" id="2.60.40.1090">
    <property type="entry name" value="Fimbrial-type adhesion domain"/>
    <property type="match status" value="1"/>
</dbReference>
<dbReference type="KEGG" id="cke:B5M06_14245"/>
<organism evidence="5 6">
    <name type="scientific">Comamonas kerstersii</name>
    <dbReference type="NCBI Taxonomy" id="225992"/>
    <lineage>
        <taxon>Bacteria</taxon>
        <taxon>Pseudomonadati</taxon>
        <taxon>Pseudomonadota</taxon>
        <taxon>Betaproteobacteria</taxon>
        <taxon>Burkholderiales</taxon>
        <taxon>Comamonadaceae</taxon>
        <taxon>Comamonas</taxon>
    </lineage>
</organism>
<proteinExistence type="inferred from homology"/>
<evidence type="ECO:0000256" key="3">
    <source>
        <dbReference type="ARBA" id="ARBA00022729"/>
    </source>
</evidence>
<dbReference type="PANTHER" id="PTHR33420:SF3">
    <property type="entry name" value="FIMBRIAL SUBUNIT ELFA"/>
    <property type="match status" value="1"/>
</dbReference>
<dbReference type="GO" id="GO:0043709">
    <property type="term" value="P:cell adhesion involved in single-species biofilm formation"/>
    <property type="evidence" value="ECO:0007669"/>
    <property type="project" value="TreeGrafter"/>
</dbReference>
<accession>A0A1V0BH32</accession>
<sequence>MEAVAASSQWQSIHLWCLNHTPMVINKLMKNTKKYMVVSALMAVSFHTCAMAKGGTITYTGMITSQTCTINDGSPDFSVKLPTIAVETLMKSGETSGRTPFRIRLSNCDEDLEEVGVFFEPGANTSHKNNRLINLGTAQNVELQILNDDLAPVKLNEGVDAQDVKLVPVKNRGAVLTYFTQYYAEGTPDAGSVESNTQYTVIYP</sequence>
<dbReference type="InterPro" id="IPR036937">
    <property type="entry name" value="Adhesion_dom_fimbrial_sf"/>
</dbReference>
<comment type="similarity">
    <text evidence="2">Belongs to the fimbrial protein family.</text>
</comment>